<evidence type="ECO:0000259" key="5">
    <source>
        <dbReference type="Pfam" id="PF00496"/>
    </source>
</evidence>
<evidence type="ECO:0000256" key="4">
    <source>
        <dbReference type="SAM" id="Phobius"/>
    </source>
</evidence>
<dbReference type="InterPro" id="IPR039424">
    <property type="entry name" value="SBP_5"/>
</dbReference>
<accession>A0A1F6WBY6</accession>
<dbReference type="GO" id="GO:0015833">
    <property type="term" value="P:peptide transport"/>
    <property type="evidence" value="ECO:0007669"/>
    <property type="project" value="TreeGrafter"/>
</dbReference>
<dbReference type="Proteomes" id="UP000177052">
    <property type="component" value="Unassembled WGS sequence"/>
</dbReference>
<proteinExistence type="inferred from homology"/>
<keyword evidence="4" id="KW-1133">Transmembrane helix</keyword>
<feature type="transmembrane region" description="Helical" evidence="4">
    <location>
        <begin position="36"/>
        <end position="53"/>
    </location>
</feature>
<keyword evidence="3" id="KW-0732">Signal</keyword>
<dbReference type="PANTHER" id="PTHR30290:SF9">
    <property type="entry name" value="OLIGOPEPTIDE-BINDING PROTEIN APPA"/>
    <property type="match status" value="1"/>
</dbReference>
<protein>
    <recommendedName>
        <fullName evidence="5">Solute-binding protein family 5 domain-containing protein</fullName>
    </recommendedName>
</protein>
<dbReference type="Gene3D" id="3.10.105.10">
    <property type="entry name" value="Dipeptide-binding Protein, Domain 3"/>
    <property type="match status" value="1"/>
</dbReference>
<evidence type="ECO:0000313" key="6">
    <source>
        <dbReference type="EMBL" id="OGI79394.1"/>
    </source>
</evidence>
<dbReference type="GO" id="GO:0042597">
    <property type="term" value="C:periplasmic space"/>
    <property type="evidence" value="ECO:0007669"/>
    <property type="project" value="UniProtKB-ARBA"/>
</dbReference>
<evidence type="ECO:0000256" key="1">
    <source>
        <dbReference type="ARBA" id="ARBA00005695"/>
    </source>
</evidence>
<keyword evidence="2" id="KW-0813">Transport</keyword>
<dbReference type="Pfam" id="PF00496">
    <property type="entry name" value="SBP_bac_5"/>
    <property type="match status" value="1"/>
</dbReference>
<evidence type="ECO:0000256" key="3">
    <source>
        <dbReference type="ARBA" id="ARBA00022729"/>
    </source>
</evidence>
<dbReference type="PANTHER" id="PTHR30290">
    <property type="entry name" value="PERIPLASMIC BINDING COMPONENT OF ABC TRANSPORTER"/>
    <property type="match status" value="1"/>
</dbReference>
<comment type="similarity">
    <text evidence="1">Belongs to the bacterial solute-binding protein 5 family.</text>
</comment>
<keyword evidence="4" id="KW-0472">Membrane</keyword>
<dbReference type="InterPro" id="IPR000914">
    <property type="entry name" value="SBP_5_dom"/>
</dbReference>
<name>A0A1F6WBY6_9BACT</name>
<sequence length="592" mass="67285">MRNFYRRIRQLKIINKLPGKLAINSVLSSFSRRERIVFFGLVVVLLLSTILILESINKSFMVEVPLRGGSTSLGIIGTPRFINPILANSLADESLTALIYSGLMRRSPDGTLIPDLAEKYEMSENGLIYTFTLKDNLYFQDEKIVTVDDVIFTISKIKDSIVKSSHKANWDGVSVEKVDEKTVRFTLKQPYASFLENTTLGIIERALWDNSPIELNTANTSPIGSGPYMINTVNKKSSGIIDHYELVPFKKFILGKPYIKNISLYFYSNENDLINALLEKKVDQISSITPQNAEILREKNYQVESSVLPRVFGLFFNQNQNQLFVDKTIIRAINQAIDKDRIVKDVLFGYGVVIDSPIPSNVVTYQKLTESKILGREEILRKVQNDLSKAGWERGVDGFLEKTVPEKKSVKGGKKITTKLEFSISTGNVAELAKIAELIKQDLASVGIKVEVKTFEIGNLNQNVIRPRKYDTLLFGEIINNQSDLFAFWHSSQRKDPGLNVAMYTNAKVDKILEDAFITIDDTTRIKKYAQFEDEIRKDMPAIFLYSPNFIYVVPSNLKQSSTDRIVSPSDRYLNAYSWYTTTENVWRLFSK</sequence>
<keyword evidence="4" id="KW-0812">Transmembrane</keyword>
<gene>
    <name evidence="6" type="ORF">A3F19_01615</name>
</gene>
<evidence type="ECO:0000256" key="2">
    <source>
        <dbReference type="ARBA" id="ARBA00022448"/>
    </source>
</evidence>
<reference evidence="6 7" key="1">
    <citation type="journal article" date="2016" name="Nat. Commun.">
        <title>Thousands of microbial genomes shed light on interconnected biogeochemical processes in an aquifer system.</title>
        <authorList>
            <person name="Anantharaman K."/>
            <person name="Brown C.T."/>
            <person name="Hug L.A."/>
            <person name="Sharon I."/>
            <person name="Castelle C.J."/>
            <person name="Probst A.J."/>
            <person name="Thomas B.C."/>
            <person name="Singh A."/>
            <person name="Wilkins M.J."/>
            <person name="Karaoz U."/>
            <person name="Brodie E.L."/>
            <person name="Williams K.H."/>
            <person name="Hubbard S.S."/>
            <person name="Banfield J.F."/>
        </authorList>
    </citation>
    <scope>NUCLEOTIDE SEQUENCE [LARGE SCALE GENOMIC DNA]</scope>
</reference>
<dbReference type="Gene3D" id="3.90.76.10">
    <property type="entry name" value="Dipeptide-binding Protein, Domain 1"/>
    <property type="match status" value="1"/>
</dbReference>
<dbReference type="GO" id="GO:1904680">
    <property type="term" value="F:peptide transmembrane transporter activity"/>
    <property type="evidence" value="ECO:0007669"/>
    <property type="project" value="TreeGrafter"/>
</dbReference>
<organism evidence="6 7">
    <name type="scientific">Candidatus Nomurabacteria bacterium RIFCSPHIGHO2_12_FULL_37_29</name>
    <dbReference type="NCBI Taxonomy" id="1801759"/>
    <lineage>
        <taxon>Bacteria</taxon>
        <taxon>Candidatus Nomuraibacteriota</taxon>
    </lineage>
</organism>
<dbReference type="PIRSF" id="PIRSF002741">
    <property type="entry name" value="MppA"/>
    <property type="match status" value="1"/>
</dbReference>
<dbReference type="SUPFAM" id="SSF53850">
    <property type="entry name" value="Periplasmic binding protein-like II"/>
    <property type="match status" value="1"/>
</dbReference>
<feature type="domain" description="Solute-binding protein family 5" evidence="5">
    <location>
        <begin position="112"/>
        <end position="490"/>
    </location>
</feature>
<dbReference type="AlphaFoldDB" id="A0A1F6WBY6"/>
<dbReference type="Gene3D" id="3.40.190.10">
    <property type="entry name" value="Periplasmic binding protein-like II"/>
    <property type="match status" value="1"/>
</dbReference>
<dbReference type="InterPro" id="IPR030678">
    <property type="entry name" value="Peptide/Ni-bd"/>
</dbReference>
<comment type="caution">
    <text evidence="6">The sequence shown here is derived from an EMBL/GenBank/DDBJ whole genome shotgun (WGS) entry which is preliminary data.</text>
</comment>
<dbReference type="GO" id="GO:0043190">
    <property type="term" value="C:ATP-binding cassette (ABC) transporter complex"/>
    <property type="evidence" value="ECO:0007669"/>
    <property type="project" value="InterPro"/>
</dbReference>
<evidence type="ECO:0000313" key="7">
    <source>
        <dbReference type="Proteomes" id="UP000177052"/>
    </source>
</evidence>
<dbReference type="CDD" id="cd08513">
    <property type="entry name" value="PBP2_thermophilic_Hb8_like"/>
    <property type="match status" value="1"/>
</dbReference>
<dbReference type="EMBL" id="MFUJ01000013">
    <property type="protein sequence ID" value="OGI79394.1"/>
    <property type="molecule type" value="Genomic_DNA"/>
</dbReference>